<dbReference type="GO" id="GO:0016151">
    <property type="term" value="F:nickel cation binding"/>
    <property type="evidence" value="ECO:0007669"/>
    <property type="project" value="UniProtKB-UniRule"/>
</dbReference>
<keyword evidence="3" id="KW-0963">Cytoplasm</keyword>
<gene>
    <name evidence="3" type="primary">ureF</name>
    <name evidence="4" type="ORF">SCNU_17198</name>
</gene>
<dbReference type="HAMAP" id="MF_01385">
    <property type="entry name" value="UreF"/>
    <property type="match status" value="1"/>
</dbReference>
<dbReference type="Gene3D" id="1.10.4190.10">
    <property type="entry name" value="Urease accessory protein UreF"/>
    <property type="match status" value="1"/>
</dbReference>
<dbReference type="PIRSF" id="PIRSF009467">
    <property type="entry name" value="Ureas_acces_UreF"/>
    <property type="match status" value="1"/>
</dbReference>
<sequence>MGASPAYLLPLLQLSDSALPTGGFSHSFGMETYLATGVVHDEVTFAQWLHVYIARQLTCCDGLAIRFAYEALDGGRGVDELVRLDRELAAQALPRQVRTAASTMGRRMADIGETVCDSEVLARYRAAIDDGRAAGHPALAYAVVAHASGAPADAAIEAFLFATASSLTQNAVRGIPIGQNAGQRVQRGVYPVIATAVVETRRLTRDDLGAVAPGLEIAQMRHERQRARMFMS</sequence>
<dbReference type="eggNOG" id="COG0830">
    <property type="taxonomic scope" value="Bacteria"/>
</dbReference>
<comment type="caution">
    <text evidence="4">The sequence shown here is derived from an EMBL/GenBank/DDBJ whole genome shotgun (WGS) entry which is preliminary data.</text>
</comment>
<dbReference type="InterPro" id="IPR002639">
    <property type="entry name" value="UreF"/>
</dbReference>
<dbReference type="GO" id="GO:0005737">
    <property type="term" value="C:cytoplasm"/>
    <property type="evidence" value="ECO:0007669"/>
    <property type="project" value="UniProtKB-SubCell"/>
</dbReference>
<comment type="similarity">
    <text evidence="3">Belongs to the UreF family.</text>
</comment>
<keyword evidence="5" id="KW-1185">Reference proteome</keyword>
<dbReference type="STRING" id="644548.SCNU_17198"/>
<dbReference type="AlphaFoldDB" id="F1YNE1"/>
<evidence type="ECO:0000256" key="3">
    <source>
        <dbReference type="HAMAP-Rule" id="MF_01385"/>
    </source>
</evidence>
<dbReference type="Proteomes" id="UP000035065">
    <property type="component" value="Unassembled WGS sequence"/>
</dbReference>
<comment type="subcellular location">
    <subcellularLocation>
        <location evidence="3">Cytoplasm</location>
    </subcellularLocation>
</comment>
<organism evidence="4 5">
    <name type="scientific">Gordonia neofelifaecis NRRL B-59395</name>
    <dbReference type="NCBI Taxonomy" id="644548"/>
    <lineage>
        <taxon>Bacteria</taxon>
        <taxon>Bacillati</taxon>
        <taxon>Actinomycetota</taxon>
        <taxon>Actinomycetes</taxon>
        <taxon>Mycobacteriales</taxon>
        <taxon>Gordoniaceae</taxon>
        <taxon>Gordonia</taxon>
    </lineage>
</organism>
<comment type="subunit">
    <text evidence="3">UreD, UreF and UreG form a complex that acts as a GTP-hydrolysis-dependent molecular chaperone, activating the urease apoprotein by helping to assemble the nickel containing metallocenter of UreC. The UreE protein probably delivers the nickel.</text>
</comment>
<evidence type="ECO:0000256" key="2">
    <source>
        <dbReference type="ARBA" id="ARBA00023186"/>
    </source>
</evidence>
<dbReference type="Pfam" id="PF01730">
    <property type="entry name" value="UreF"/>
    <property type="match status" value="1"/>
</dbReference>
<dbReference type="OrthoDB" id="9798772at2"/>
<keyword evidence="2 3" id="KW-0143">Chaperone</keyword>
<evidence type="ECO:0000313" key="4">
    <source>
        <dbReference type="EMBL" id="EGD53852.1"/>
    </source>
</evidence>
<name>F1YNE1_9ACTN</name>
<keyword evidence="1 3" id="KW-0996">Nickel insertion</keyword>
<comment type="function">
    <text evidence="3">Required for maturation of urease via the functional incorporation of the urease nickel metallocenter.</text>
</comment>
<reference evidence="4 5" key="1">
    <citation type="journal article" date="2011" name="J. Bacteriol.">
        <title>Draft Genome Sequence of Gordonia neofelifaecis NRRL B-59395, a Cholesterol-Degrading Actinomycete.</title>
        <authorList>
            <person name="Ge F."/>
            <person name="Li W."/>
            <person name="Chen G."/>
            <person name="Liu Y."/>
            <person name="Zhang G."/>
            <person name="Yong B."/>
            <person name="Wang Q."/>
            <person name="Wang N."/>
            <person name="Huang Z."/>
            <person name="Li W."/>
            <person name="Wang J."/>
            <person name="Wu C."/>
            <person name="Xie Q."/>
            <person name="Liu G."/>
        </authorList>
    </citation>
    <scope>NUCLEOTIDE SEQUENCE [LARGE SCALE GENOMIC DNA]</scope>
    <source>
        <strain evidence="4 5">NRRL B-59395</strain>
    </source>
</reference>
<dbReference type="PANTHER" id="PTHR33620:SF1">
    <property type="entry name" value="UREASE ACCESSORY PROTEIN F"/>
    <property type="match status" value="1"/>
</dbReference>
<evidence type="ECO:0000313" key="5">
    <source>
        <dbReference type="Proteomes" id="UP000035065"/>
    </source>
</evidence>
<accession>F1YNE1</accession>
<dbReference type="RefSeq" id="WP_009680633.1">
    <property type="nucleotide sequence ID" value="NZ_AEUD01000017.1"/>
</dbReference>
<dbReference type="PANTHER" id="PTHR33620">
    <property type="entry name" value="UREASE ACCESSORY PROTEIN F"/>
    <property type="match status" value="1"/>
</dbReference>
<proteinExistence type="inferred from homology"/>
<evidence type="ECO:0000256" key="1">
    <source>
        <dbReference type="ARBA" id="ARBA00022988"/>
    </source>
</evidence>
<dbReference type="InterPro" id="IPR038277">
    <property type="entry name" value="UreF_sf"/>
</dbReference>
<dbReference type="EMBL" id="AEUD01000017">
    <property type="protein sequence ID" value="EGD53852.1"/>
    <property type="molecule type" value="Genomic_DNA"/>
</dbReference>
<protein>
    <recommendedName>
        <fullName evidence="3">Urease accessory protein UreF</fullName>
    </recommendedName>
</protein>